<dbReference type="Pfam" id="PF25149">
    <property type="entry name" value="DUF7825"/>
    <property type="match status" value="1"/>
</dbReference>
<sequence>MLTSVETFEQIVRQQGLLELVNFLLQLPKADVVPVRLRTKQLYREMNDWRMDRAQQFPREREPQLFLAGLATFSKQEALGRNFNFPWNFNYDNGKDQRGHKELFTQVLLHSRPAWFTSWLQRVTRGNSWEVIDYAQLRELAAADLVEYDPWLFAQSLAHRLNRYNRNHEGHSKDFEAHILRQLRADTVMLERDVPLLFDFDTAADSAAIYQSKTNNTIAWIALLRELVASGHLDRADILTRCLLALRRDFRRPLLTWFKNLFLELKPTVAERLARQAELVELLAHPLPLVINFALDQFKDLWAEADFAPAPLLLYAESLTTRQDLKTGLRNLLSAFEKLLKRAPELAPTVARLAGSALANADAAVQERAAKLLASLLNAKKPLLTAEEAAETTDTIGLYADLLASAARTVLTPFLAASTAIADQLENAPAGYAPLAEFRPEVSPATAIAPVQDWHELLFLTGQVLQNDNPAAFERWLDGLLRLRSQFPADYPELLMPYLKQAFQWELQDKPANQIALILANYQFGNSRNGHRQLILALLISWYTRFAQPKVPEIVLTDQQYSNPDPLLRVEQRRLVAAEQALLAPAAPLPLLSTPSHAPHWVAPTTLVQKLLTYQAAGQFPDTADLTLALARTAIGAEEDMAQALAMLPQLQHDGVRELLRQLLAPEATEGAAPVAAVNAPSKSMMKSIVTSFGRIISYKHQQPANATIPLEESLPWLRAVVARTRYPEAVLENLRPLSDYPGVAEPWQPSWHFEEKSHTYKQSWNKEKPEVTNVWQELSVATTHQGQVPPSPLLLYSLHARLSQSTNYYLWSLVADLPFLLTVLPNNPAPLHWHLVRTACRTDNMGSEARDLLLIFLRSLLVPGPRFEESTSLLLAVSLTHSAPTCRALALEVLLNAIAAGRLVPAALGEAMGRLLASGFAPVQRLADALAQTRAIDAATDDALRQLLAALLPQLPFEPLRNLRKLLEPYADLMARTRQAVPASVQERLRVWRAQASLKKTIDALLG</sequence>
<evidence type="ECO:0000259" key="2">
    <source>
        <dbReference type="Pfam" id="PF25148"/>
    </source>
</evidence>
<evidence type="ECO:0000259" key="1">
    <source>
        <dbReference type="Pfam" id="PF20103"/>
    </source>
</evidence>
<name>A0ABS3QKB2_9BACT</name>
<proteinExistence type="predicted"/>
<dbReference type="InterPro" id="IPR056727">
    <property type="entry name" value="DUF7825"/>
</dbReference>
<evidence type="ECO:0000313" key="4">
    <source>
        <dbReference type="EMBL" id="MBO2011125.1"/>
    </source>
</evidence>
<accession>A0ABS3QKB2</accession>
<evidence type="ECO:0000313" key="5">
    <source>
        <dbReference type="Proteomes" id="UP000664369"/>
    </source>
</evidence>
<gene>
    <name evidence="4" type="ORF">J4E00_18835</name>
</gene>
<dbReference type="RefSeq" id="WP_208176815.1">
    <property type="nucleotide sequence ID" value="NZ_JAGETZ010000009.1"/>
</dbReference>
<feature type="domain" description="DUF7825" evidence="3">
    <location>
        <begin position="748"/>
        <end position="1006"/>
    </location>
</feature>
<feature type="domain" description="DUF7824" evidence="2">
    <location>
        <begin position="446"/>
        <end position="739"/>
    </location>
</feature>
<dbReference type="Proteomes" id="UP000664369">
    <property type="component" value="Unassembled WGS sequence"/>
</dbReference>
<feature type="domain" description="DUF6493" evidence="1">
    <location>
        <begin position="5"/>
        <end position="327"/>
    </location>
</feature>
<dbReference type="Pfam" id="PF25148">
    <property type="entry name" value="DUF7824"/>
    <property type="match status" value="1"/>
</dbReference>
<dbReference type="InterPro" id="IPR045472">
    <property type="entry name" value="DUF6493"/>
</dbReference>
<evidence type="ECO:0000259" key="3">
    <source>
        <dbReference type="Pfam" id="PF25149"/>
    </source>
</evidence>
<dbReference type="Pfam" id="PF20103">
    <property type="entry name" value="DUF6493"/>
    <property type="match status" value="1"/>
</dbReference>
<protein>
    <submittedName>
        <fullName evidence="4">Uncharacterized protein</fullName>
    </submittedName>
</protein>
<reference evidence="4 5" key="1">
    <citation type="submission" date="2021-03" db="EMBL/GenBank/DDBJ databases">
        <authorList>
            <person name="Kim M.K."/>
        </authorList>
    </citation>
    <scope>NUCLEOTIDE SEQUENCE [LARGE SCALE GENOMIC DNA]</scope>
    <source>
        <strain evidence="4 5">BT442</strain>
    </source>
</reference>
<comment type="caution">
    <text evidence="4">The sequence shown here is derived from an EMBL/GenBank/DDBJ whole genome shotgun (WGS) entry which is preliminary data.</text>
</comment>
<keyword evidence="5" id="KW-1185">Reference proteome</keyword>
<organism evidence="4 5">
    <name type="scientific">Hymenobacter negativus</name>
    <dbReference type="NCBI Taxonomy" id="2795026"/>
    <lineage>
        <taxon>Bacteria</taxon>
        <taxon>Pseudomonadati</taxon>
        <taxon>Bacteroidota</taxon>
        <taxon>Cytophagia</taxon>
        <taxon>Cytophagales</taxon>
        <taxon>Hymenobacteraceae</taxon>
        <taxon>Hymenobacter</taxon>
    </lineage>
</organism>
<dbReference type="InterPro" id="IPR056726">
    <property type="entry name" value="DUF7824"/>
</dbReference>
<dbReference type="EMBL" id="JAGETZ010000009">
    <property type="protein sequence ID" value="MBO2011125.1"/>
    <property type="molecule type" value="Genomic_DNA"/>
</dbReference>